<dbReference type="Proteomes" id="UP000503349">
    <property type="component" value="Chromosome 7"/>
</dbReference>
<evidence type="ECO:0000313" key="4">
    <source>
        <dbReference type="EMBL" id="KAF3691621.1"/>
    </source>
</evidence>
<evidence type="ECO:0000256" key="2">
    <source>
        <dbReference type="SAM" id="MobiDB-lite"/>
    </source>
</evidence>
<keyword evidence="5" id="KW-1185">Reference proteome</keyword>
<proteinExistence type="inferred from homology"/>
<dbReference type="GO" id="GO:0019901">
    <property type="term" value="F:protein kinase binding"/>
    <property type="evidence" value="ECO:0007669"/>
    <property type="project" value="TreeGrafter"/>
</dbReference>
<organism evidence="4 5">
    <name type="scientific">Channa argus</name>
    <name type="common">Northern snakehead</name>
    <name type="synonym">Ophicephalus argus</name>
    <dbReference type="NCBI Taxonomy" id="215402"/>
    <lineage>
        <taxon>Eukaryota</taxon>
        <taxon>Metazoa</taxon>
        <taxon>Chordata</taxon>
        <taxon>Craniata</taxon>
        <taxon>Vertebrata</taxon>
        <taxon>Euteleostomi</taxon>
        <taxon>Actinopterygii</taxon>
        <taxon>Neopterygii</taxon>
        <taxon>Teleostei</taxon>
        <taxon>Neoteleostei</taxon>
        <taxon>Acanthomorphata</taxon>
        <taxon>Anabantaria</taxon>
        <taxon>Anabantiformes</taxon>
        <taxon>Channoidei</taxon>
        <taxon>Channidae</taxon>
        <taxon>Channa</taxon>
    </lineage>
</organism>
<evidence type="ECO:0000256" key="1">
    <source>
        <dbReference type="ARBA" id="ARBA00006937"/>
    </source>
</evidence>
<dbReference type="PANTHER" id="PTHR16181:SF29">
    <property type="entry name" value="PROTEIN FAM83A-RELATED"/>
    <property type="match status" value="1"/>
</dbReference>
<comment type="similarity">
    <text evidence="1">Belongs to the FAM83 family.</text>
</comment>
<dbReference type="EMBL" id="CM015718">
    <property type="protein sequence ID" value="KAF3691621.1"/>
    <property type="molecule type" value="Genomic_DNA"/>
</dbReference>
<feature type="domain" description="Scaffolding anchor of CK1" evidence="3">
    <location>
        <begin position="36"/>
        <end position="304"/>
    </location>
</feature>
<reference evidence="5" key="2">
    <citation type="submission" date="2019-02" db="EMBL/GenBank/DDBJ databases">
        <title>Opniocepnalus argus Var Kimnra genome.</title>
        <authorList>
            <person name="Zhou C."/>
            <person name="Xiao S."/>
        </authorList>
    </citation>
    <scope>NUCLEOTIDE SEQUENCE [LARGE SCALE GENOMIC DNA]</scope>
</reference>
<dbReference type="PANTHER" id="PTHR16181">
    <property type="entry name" value="PROTEIN FAM83A-RELATED"/>
    <property type="match status" value="1"/>
</dbReference>
<accession>A0A6G1PMR1</accession>
<dbReference type="Gene3D" id="3.30.870.10">
    <property type="entry name" value="Endonuclease Chain A"/>
    <property type="match status" value="1"/>
</dbReference>
<feature type="region of interest" description="Disordered" evidence="2">
    <location>
        <begin position="358"/>
        <end position="408"/>
    </location>
</feature>
<gene>
    <name evidence="4" type="ORF">EXN66_Car007296</name>
</gene>
<dbReference type="InterPro" id="IPR050944">
    <property type="entry name" value="FAM83"/>
</dbReference>
<name>A0A6G1PMR1_CHAAH</name>
<dbReference type="Pfam" id="PF07894">
    <property type="entry name" value="SACK1"/>
    <property type="match status" value="1"/>
</dbReference>
<dbReference type="AlphaFoldDB" id="A0A6G1PMR1"/>
<evidence type="ECO:0000259" key="3">
    <source>
        <dbReference type="Pfam" id="PF07894"/>
    </source>
</evidence>
<feature type="compositionally biased region" description="Basic and acidic residues" evidence="2">
    <location>
        <begin position="367"/>
        <end position="379"/>
    </location>
</feature>
<sequence length="678" mass="75672">MDASSVLAYRRSKLGKMRRRVQDLRVPSSYYNELLSALDLSHNESSRLAVDCLLSRGLEGYREVLKTEEEVDFLSELEKNYILENGRDGHTEVTGASDEDGKDFESLSSGSWSGTCCPALSIDNDSSVADVRWTDSILDRPSFQIYFQCKSRSAGMKDLVREFIRKANVALAIVMDSFSDVELLCDLLEASRKRNVSVYLLLDHLNLNLFVRMWQDLKLNSKNFPKLLVRSVDGQTYCAKTGRKLTGQIAESFIITDWTEVLTGSYSFSWLSWLVHRSLVIFVKGRAITPFHQEFHRLYFSSKPVPGFVTFITVPHTLALYPTSHTPQNIKSNSSQTKAMCHGTWAEDVVNSETNAKKPLLSSQRGPELEHSKVGDPHRAGIASQNHTKPPQLHPKPMASPGTQHDVCMERPKHTAGSISTLHDAQRYVESLERNQNHLQNHSNPLGQTHISSVQSQLDSLTVSTKAEKNPGIQKSNPLDTENPITGPLRKPSGNGTSLNTPGGQWNYSLNLKAKMELPSDHFKPLSHFRNSGGYASGLETKESSLAFKRHGQPPPPLHLSTDGPGFKSTVIGHHFKLQLQTDTKPFLPGGRAMLHLQPHTSHQVKPSPKLNRVPQSHAARPRPLARTSSFDTTYRMGKMMGGQLSWGPFHSNMTLLQRSKSLTERRTSGLNPNITTI</sequence>
<feature type="region of interest" description="Disordered" evidence="2">
    <location>
        <begin position="600"/>
        <end position="631"/>
    </location>
</feature>
<evidence type="ECO:0000313" key="5">
    <source>
        <dbReference type="Proteomes" id="UP000503349"/>
    </source>
</evidence>
<dbReference type="SUPFAM" id="SSF56024">
    <property type="entry name" value="Phospholipase D/nuclease"/>
    <property type="match status" value="1"/>
</dbReference>
<dbReference type="GO" id="GO:0007173">
    <property type="term" value="P:epidermal growth factor receptor signaling pathway"/>
    <property type="evidence" value="ECO:0007669"/>
    <property type="project" value="TreeGrafter"/>
</dbReference>
<feature type="compositionally biased region" description="Polar residues" evidence="2">
    <location>
        <begin position="473"/>
        <end position="484"/>
    </location>
</feature>
<reference evidence="4 5" key="1">
    <citation type="submission" date="2019-02" db="EMBL/GenBank/DDBJ databases">
        <title>Opniocepnalus argus genome.</title>
        <authorList>
            <person name="Zhou C."/>
            <person name="Xiao S."/>
        </authorList>
    </citation>
    <scope>NUCLEOTIDE SEQUENCE [LARGE SCALE GENOMIC DNA]</scope>
    <source>
        <strain evidence="4">OARG1902GOOAL</strain>
        <tissue evidence="4">Muscle</tissue>
    </source>
</reference>
<feature type="region of interest" description="Disordered" evidence="2">
    <location>
        <begin position="457"/>
        <end position="502"/>
    </location>
</feature>
<protein>
    <submittedName>
        <fullName evidence="4">Protein FAM83A</fullName>
    </submittedName>
</protein>
<dbReference type="InterPro" id="IPR012461">
    <property type="entry name" value="SACK1"/>
</dbReference>